<dbReference type="PANTHER" id="PTHR21310">
    <property type="entry name" value="AMINOGLYCOSIDE PHOSPHOTRANSFERASE-RELATED-RELATED"/>
    <property type="match status" value="1"/>
</dbReference>
<proteinExistence type="predicted"/>
<dbReference type="SUPFAM" id="SSF56112">
    <property type="entry name" value="Protein kinase-like (PK-like)"/>
    <property type="match status" value="1"/>
</dbReference>
<reference evidence="3 4" key="1">
    <citation type="submission" date="2024-09" db="EMBL/GenBank/DDBJ databases">
        <title>Rethinking Asexuality: The Enigmatic Case of Functional Sexual Genes in Lepraria (Stereocaulaceae).</title>
        <authorList>
            <person name="Doellman M."/>
            <person name="Sun Y."/>
            <person name="Barcenas-Pena A."/>
            <person name="Lumbsch H.T."/>
            <person name="Grewe F."/>
        </authorList>
    </citation>
    <scope>NUCLEOTIDE SEQUENCE [LARGE SCALE GENOMIC DNA]</scope>
    <source>
        <strain evidence="3 4">Mercado 3170</strain>
    </source>
</reference>
<feature type="region of interest" description="Disordered" evidence="1">
    <location>
        <begin position="1"/>
        <end position="54"/>
    </location>
</feature>
<feature type="compositionally biased region" description="Low complexity" evidence="1">
    <location>
        <begin position="35"/>
        <end position="51"/>
    </location>
</feature>
<dbReference type="Proteomes" id="UP001590950">
    <property type="component" value="Unassembled WGS sequence"/>
</dbReference>
<dbReference type="Gene3D" id="3.90.1200.10">
    <property type="match status" value="1"/>
</dbReference>
<organism evidence="3 4">
    <name type="scientific">Stereocaulon virgatum</name>
    <dbReference type="NCBI Taxonomy" id="373712"/>
    <lineage>
        <taxon>Eukaryota</taxon>
        <taxon>Fungi</taxon>
        <taxon>Dikarya</taxon>
        <taxon>Ascomycota</taxon>
        <taxon>Pezizomycotina</taxon>
        <taxon>Lecanoromycetes</taxon>
        <taxon>OSLEUM clade</taxon>
        <taxon>Lecanoromycetidae</taxon>
        <taxon>Lecanorales</taxon>
        <taxon>Lecanorineae</taxon>
        <taxon>Stereocaulaceae</taxon>
        <taxon>Stereocaulon</taxon>
    </lineage>
</organism>
<evidence type="ECO:0000256" key="1">
    <source>
        <dbReference type="SAM" id="MobiDB-lite"/>
    </source>
</evidence>
<comment type="caution">
    <text evidence="3">The sequence shown here is derived from an EMBL/GenBank/DDBJ whole genome shotgun (WGS) entry which is preliminary data.</text>
</comment>
<accession>A0ABR4ACW4</accession>
<dbReference type="InterPro" id="IPR011009">
    <property type="entry name" value="Kinase-like_dom_sf"/>
</dbReference>
<evidence type="ECO:0000313" key="4">
    <source>
        <dbReference type="Proteomes" id="UP001590950"/>
    </source>
</evidence>
<dbReference type="PANTHER" id="PTHR21310:SF56">
    <property type="entry name" value="AMINOGLYCOSIDE PHOSPHOTRANSFERASE DOMAIN-CONTAINING PROTEIN"/>
    <property type="match status" value="1"/>
</dbReference>
<keyword evidence="4" id="KW-1185">Reference proteome</keyword>
<feature type="domain" description="Aminoglycoside phosphotransferase" evidence="2">
    <location>
        <begin position="134"/>
        <end position="364"/>
    </location>
</feature>
<dbReference type="Pfam" id="PF01636">
    <property type="entry name" value="APH"/>
    <property type="match status" value="1"/>
</dbReference>
<feature type="compositionally biased region" description="Polar residues" evidence="1">
    <location>
        <begin position="12"/>
        <end position="22"/>
    </location>
</feature>
<dbReference type="InterPro" id="IPR002575">
    <property type="entry name" value="Aminoglycoside_PTrfase"/>
</dbReference>
<dbReference type="InterPro" id="IPR051678">
    <property type="entry name" value="AGP_Transferase"/>
</dbReference>
<dbReference type="EMBL" id="JBEFKJ010000011">
    <property type="protein sequence ID" value="KAL2043662.1"/>
    <property type="molecule type" value="Genomic_DNA"/>
</dbReference>
<evidence type="ECO:0000259" key="2">
    <source>
        <dbReference type="Pfam" id="PF01636"/>
    </source>
</evidence>
<name>A0ABR4ACW4_9LECA</name>
<sequence>MALDEVAPGQPSPATLISTEPHSTAEVRSVPSRNATSSTSSSSTAGSSTSTLEYGHEPWDEFRERVKNLCGNLWPPQTTITYRFSNSHAAQRLRSIKLLGSLVPAPQAPVIERLHGGGNNRITGITLPSFHAADKFILRVPRDDQARPDREVAILDYVREHTTFPIPTIAGKDFSCNNPLAKPYVLQYRIPGCDLNKIWSEISHSQRCDVAREVGCVIRTLLSLESPVPGLVEPGSNDVVNAKTPHIVPFELKGPDGEIVQEPEAYMARDFGTTLNLFQTQFKRWRAWALDRSHGHILRNVELYDAMLEIANEMNALGLFTDENCLCHIDLHPRNIMVKANSDVPLLITAFLDWDDAVFAPKAVNCEPPWWLWDDEGDEHLDEDECDPWPYELKGANELPSTTEKQELKRILEEHAGPEYNRMAYNEPSRLLRCLFRLATVGLTASHHYKAAEKVLADWDVLRDSLMHSG</sequence>
<protein>
    <recommendedName>
        <fullName evidence="2">Aminoglycoside phosphotransferase domain-containing protein</fullName>
    </recommendedName>
</protein>
<evidence type="ECO:0000313" key="3">
    <source>
        <dbReference type="EMBL" id="KAL2043662.1"/>
    </source>
</evidence>
<gene>
    <name evidence="3" type="ORF">N7G274_003969</name>
</gene>